<evidence type="ECO:0000256" key="6">
    <source>
        <dbReference type="SAM" id="Phobius"/>
    </source>
</evidence>
<keyword evidence="2" id="KW-1003">Cell membrane</keyword>
<evidence type="ECO:0000256" key="1">
    <source>
        <dbReference type="ARBA" id="ARBA00004651"/>
    </source>
</evidence>
<keyword evidence="8" id="KW-1185">Reference proteome</keyword>
<dbReference type="GO" id="GO:0005886">
    <property type="term" value="C:plasma membrane"/>
    <property type="evidence" value="ECO:0007669"/>
    <property type="project" value="UniProtKB-SubCell"/>
</dbReference>
<feature type="transmembrane region" description="Helical" evidence="6">
    <location>
        <begin position="6"/>
        <end position="27"/>
    </location>
</feature>
<keyword evidence="3 6" id="KW-0812">Transmembrane</keyword>
<dbReference type="InterPro" id="IPR001123">
    <property type="entry name" value="LeuE-type"/>
</dbReference>
<dbReference type="OrthoDB" id="679767at2"/>
<dbReference type="EMBL" id="SNWP01000010">
    <property type="protein sequence ID" value="TDO29299.1"/>
    <property type="molecule type" value="Genomic_DNA"/>
</dbReference>
<feature type="transmembrane region" description="Helical" evidence="6">
    <location>
        <begin position="196"/>
        <end position="214"/>
    </location>
</feature>
<comment type="subcellular location">
    <subcellularLocation>
        <location evidence="1">Cell membrane</location>
        <topology evidence="1">Multi-pass membrane protein</topology>
    </subcellularLocation>
</comment>
<accession>A0A4R6J207</accession>
<dbReference type="RefSeq" id="WP_133473897.1">
    <property type="nucleotide sequence ID" value="NZ_SNWP01000010.1"/>
</dbReference>
<evidence type="ECO:0000313" key="7">
    <source>
        <dbReference type="EMBL" id="TDO29299.1"/>
    </source>
</evidence>
<keyword evidence="4 6" id="KW-1133">Transmembrane helix</keyword>
<sequence length="215" mass="23684">MIAPLMKGLILGLILSISVGPVIFAIIKQSINNGHKAGYVFVAGVSASDITLVMVCNFFTGLFNTALSYKNTIAIAGSIFLIAVGVYTLFFKKVQVDEENKLLTKTFRKRDYAGIFLSGYFMNMLNPGVFLFWFAWTTLIMADSQTATHPGEYRFIVFTTCLLFVLLADIAKVVLAGKLRSRLNAKNLRFINKLSGLILIGFGVALCWGVLALFK</sequence>
<protein>
    <submittedName>
        <fullName evidence="7">Threonine/homoserine/homoserine lactone efflux protein</fullName>
    </submittedName>
</protein>
<evidence type="ECO:0000256" key="2">
    <source>
        <dbReference type="ARBA" id="ARBA00022475"/>
    </source>
</evidence>
<feature type="transmembrane region" description="Helical" evidence="6">
    <location>
        <begin position="72"/>
        <end position="91"/>
    </location>
</feature>
<evidence type="ECO:0000256" key="3">
    <source>
        <dbReference type="ARBA" id="ARBA00022692"/>
    </source>
</evidence>
<reference evidence="7 8" key="1">
    <citation type="submission" date="2019-03" db="EMBL/GenBank/DDBJ databases">
        <title>Genomic Encyclopedia of Archaeal and Bacterial Type Strains, Phase II (KMG-II): from individual species to whole genera.</title>
        <authorList>
            <person name="Goeker M."/>
        </authorList>
    </citation>
    <scope>NUCLEOTIDE SEQUENCE [LARGE SCALE GENOMIC DNA]</scope>
    <source>
        <strain evidence="7 8">DSM 28323</strain>
    </source>
</reference>
<dbReference type="Proteomes" id="UP000295741">
    <property type="component" value="Unassembled WGS sequence"/>
</dbReference>
<evidence type="ECO:0000256" key="4">
    <source>
        <dbReference type="ARBA" id="ARBA00022989"/>
    </source>
</evidence>
<organism evidence="7 8">
    <name type="scientific">Sediminibacterium goheungense</name>
    <dbReference type="NCBI Taxonomy" id="1086393"/>
    <lineage>
        <taxon>Bacteria</taxon>
        <taxon>Pseudomonadati</taxon>
        <taxon>Bacteroidota</taxon>
        <taxon>Chitinophagia</taxon>
        <taxon>Chitinophagales</taxon>
        <taxon>Chitinophagaceae</taxon>
        <taxon>Sediminibacterium</taxon>
    </lineage>
</organism>
<gene>
    <name evidence="7" type="ORF">BC659_1388</name>
</gene>
<feature type="transmembrane region" description="Helical" evidence="6">
    <location>
        <begin position="155"/>
        <end position="175"/>
    </location>
</feature>
<dbReference type="GO" id="GO:0015171">
    <property type="term" value="F:amino acid transmembrane transporter activity"/>
    <property type="evidence" value="ECO:0007669"/>
    <property type="project" value="TreeGrafter"/>
</dbReference>
<evidence type="ECO:0000256" key="5">
    <source>
        <dbReference type="ARBA" id="ARBA00023136"/>
    </source>
</evidence>
<dbReference type="PANTHER" id="PTHR30086:SF20">
    <property type="entry name" value="ARGININE EXPORTER PROTEIN ARGO-RELATED"/>
    <property type="match status" value="1"/>
</dbReference>
<feature type="transmembrane region" description="Helical" evidence="6">
    <location>
        <begin position="112"/>
        <end position="135"/>
    </location>
</feature>
<keyword evidence="5 6" id="KW-0472">Membrane</keyword>
<dbReference type="AlphaFoldDB" id="A0A4R6J207"/>
<comment type="caution">
    <text evidence="7">The sequence shown here is derived from an EMBL/GenBank/DDBJ whole genome shotgun (WGS) entry which is preliminary data.</text>
</comment>
<proteinExistence type="predicted"/>
<name>A0A4R6J207_9BACT</name>
<dbReference type="Pfam" id="PF01810">
    <property type="entry name" value="LysE"/>
    <property type="match status" value="1"/>
</dbReference>
<evidence type="ECO:0000313" key="8">
    <source>
        <dbReference type="Proteomes" id="UP000295741"/>
    </source>
</evidence>
<feature type="transmembrane region" description="Helical" evidence="6">
    <location>
        <begin position="39"/>
        <end position="60"/>
    </location>
</feature>
<dbReference type="PANTHER" id="PTHR30086">
    <property type="entry name" value="ARGININE EXPORTER PROTEIN ARGO"/>
    <property type="match status" value="1"/>
</dbReference>